<dbReference type="SUPFAM" id="SSF55481">
    <property type="entry name" value="N-terminal domain of eukaryotic peptide chain release factor subunit 1, ERF1"/>
    <property type="match status" value="1"/>
</dbReference>
<evidence type="ECO:0000256" key="9">
    <source>
        <dbReference type="HAMAP-Rule" id="MF_00424"/>
    </source>
</evidence>
<evidence type="ECO:0000256" key="6">
    <source>
        <dbReference type="ARBA" id="ARBA00022490"/>
    </source>
</evidence>
<dbReference type="InterPro" id="IPR042226">
    <property type="entry name" value="eFR1_2_sf"/>
</dbReference>
<accession>A0A7C1E3C2</accession>
<dbReference type="EMBL" id="DSDY01000030">
    <property type="protein sequence ID" value="HDS10155.1"/>
    <property type="molecule type" value="Genomic_DNA"/>
</dbReference>
<comment type="subunit">
    <text evidence="4 9">Heterodimer of two subunits, one of which binds GTP.</text>
</comment>
<evidence type="ECO:0000256" key="8">
    <source>
        <dbReference type="ARBA" id="ARBA00031168"/>
    </source>
</evidence>
<dbReference type="InterPro" id="IPR005141">
    <property type="entry name" value="eRF1_2"/>
</dbReference>
<proteinExistence type="inferred from homology"/>
<sequence length="368" mass="41618">MSMEEKLLVTKEQLAQIIAELKKWNAPATVLLSLYIPPGRPVSDVMNLLREEYSITDNIKLKRTKTAVQTALAMAMDRLSNIQKIPKNGLVLFCGVDVDTGKDICMMFSPPEPVQIYFYRTDKWFHTEHLEEMLKEKEVYGLIIVERDEATIGLLRGGRIEVLANFMSYIPGKHSKGGQSQRRYDRIIDQMVEDFYKEVAERANEAFLPLLEQGVLKGIIIGGPGFSKKDFYSGEYLDFRLRKLVFPQLIDVSYQDEAGLRELVLKAEDLIKGHQYIEAVKAVEELKLHMAKADGLAVFGEEVFLAAESGNLSVIIVNDDYPRIEEVKYIAEKTGAKIVIVPSSMPEGSWLKSAFGGIAGLLRYRPYQ</sequence>
<evidence type="ECO:0000256" key="3">
    <source>
        <dbReference type="ARBA" id="ARBA00005326"/>
    </source>
</evidence>
<evidence type="ECO:0000256" key="1">
    <source>
        <dbReference type="ARBA" id="ARBA00002832"/>
    </source>
</evidence>
<dbReference type="Pfam" id="PF03463">
    <property type="entry name" value="eRF1_1"/>
    <property type="match status" value="1"/>
</dbReference>
<dbReference type="SMART" id="SM01194">
    <property type="entry name" value="eRF1_1"/>
    <property type="match status" value="1"/>
</dbReference>
<comment type="similarity">
    <text evidence="3 9">Belongs to the eukaryotic release factor 1 family.</text>
</comment>
<dbReference type="NCBIfam" id="TIGR03676">
    <property type="entry name" value="aRF1_eRF1"/>
    <property type="match status" value="1"/>
</dbReference>
<dbReference type="AlphaFoldDB" id="A0A7C1E3C2"/>
<evidence type="ECO:0000256" key="4">
    <source>
        <dbReference type="ARBA" id="ARBA00011520"/>
    </source>
</evidence>
<protein>
    <recommendedName>
        <fullName evidence="5 9">Peptide chain release factor subunit 1</fullName>
    </recommendedName>
    <alternativeName>
        <fullName evidence="8 9">Translation termination factor aRF1</fullName>
    </alternativeName>
</protein>
<evidence type="ECO:0000313" key="11">
    <source>
        <dbReference type="EMBL" id="HDS10155.1"/>
    </source>
</evidence>
<organism evidence="11">
    <name type="scientific">Fervidicoccus fontis</name>
    <dbReference type="NCBI Taxonomy" id="683846"/>
    <lineage>
        <taxon>Archaea</taxon>
        <taxon>Thermoproteota</taxon>
        <taxon>Thermoprotei</taxon>
        <taxon>Fervidicoccales</taxon>
        <taxon>Fervidicoccaceae</taxon>
        <taxon>Fervidicoccus</taxon>
    </lineage>
</organism>
<name>A0A7C1E3C2_9CREN</name>
<comment type="subcellular location">
    <subcellularLocation>
        <location evidence="2 9">Cytoplasm</location>
    </subcellularLocation>
</comment>
<dbReference type="GO" id="GO:0016149">
    <property type="term" value="F:translation release factor activity, codon specific"/>
    <property type="evidence" value="ECO:0007669"/>
    <property type="project" value="UniProtKB-UniRule"/>
</dbReference>
<dbReference type="FunFam" id="3.30.420.60:FF:000003">
    <property type="entry name" value="Peptide chain release factor subunit 1"/>
    <property type="match status" value="1"/>
</dbReference>
<dbReference type="GO" id="GO:0005737">
    <property type="term" value="C:cytoplasm"/>
    <property type="evidence" value="ECO:0007669"/>
    <property type="project" value="UniProtKB-SubCell"/>
</dbReference>
<dbReference type="SUPFAM" id="SSF55315">
    <property type="entry name" value="L30e-like"/>
    <property type="match status" value="1"/>
</dbReference>
<dbReference type="InterPro" id="IPR004403">
    <property type="entry name" value="Peptide_chain-rel_eRF1/aRF1"/>
</dbReference>
<comment type="caution">
    <text evidence="11">The sequence shown here is derived from an EMBL/GenBank/DDBJ whole genome shotgun (WGS) entry which is preliminary data.</text>
</comment>
<dbReference type="Pfam" id="PF03464">
    <property type="entry name" value="eRF1_2"/>
    <property type="match status" value="1"/>
</dbReference>
<evidence type="ECO:0000259" key="10">
    <source>
        <dbReference type="SMART" id="SM01194"/>
    </source>
</evidence>
<evidence type="ECO:0000256" key="5">
    <source>
        <dbReference type="ARBA" id="ARBA00019723"/>
    </source>
</evidence>
<comment type="function">
    <text evidence="1 9">Directs the termination of nascent peptide synthesis (translation) in response to the termination codons UAA, UAG and UGA.</text>
</comment>
<dbReference type="PANTHER" id="PTHR10113">
    <property type="entry name" value="PEPTIDE CHAIN RELEASE FACTOR SUBUNIT 1"/>
    <property type="match status" value="1"/>
</dbReference>
<gene>
    <name evidence="9 11" type="primary">prf1</name>
    <name evidence="11" type="ORF">ENO04_00815</name>
</gene>
<dbReference type="SUPFAM" id="SSF53137">
    <property type="entry name" value="Translational machinery components"/>
    <property type="match status" value="1"/>
</dbReference>
<keyword evidence="6 9" id="KW-0963">Cytoplasm</keyword>
<dbReference type="HAMAP" id="MF_00424">
    <property type="entry name" value="Rel_fact_arch_1"/>
    <property type="match status" value="1"/>
</dbReference>
<dbReference type="InterPro" id="IPR005142">
    <property type="entry name" value="eRF1_3"/>
</dbReference>
<evidence type="ECO:0000256" key="2">
    <source>
        <dbReference type="ARBA" id="ARBA00004496"/>
    </source>
</evidence>
<dbReference type="Gene3D" id="3.30.420.60">
    <property type="entry name" value="eRF1 domain 2"/>
    <property type="match status" value="1"/>
</dbReference>
<reference evidence="11" key="1">
    <citation type="journal article" date="2020" name="mSystems">
        <title>Genome- and Community-Level Interaction Insights into Carbon Utilization and Element Cycling Functions of Hydrothermarchaeota in Hydrothermal Sediment.</title>
        <authorList>
            <person name="Zhou Z."/>
            <person name="Liu Y."/>
            <person name="Xu W."/>
            <person name="Pan J."/>
            <person name="Luo Z.H."/>
            <person name="Li M."/>
        </authorList>
    </citation>
    <scope>NUCLEOTIDE SEQUENCE [LARGE SCALE GENOMIC DNA]</scope>
    <source>
        <strain evidence="11">SpSt-123</strain>
    </source>
</reference>
<dbReference type="InterPro" id="IPR029064">
    <property type="entry name" value="Ribosomal_eL30-like_sf"/>
</dbReference>
<dbReference type="InterPro" id="IPR005140">
    <property type="entry name" value="eRF1_Pelota-like_N"/>
</dbReference>
<dbReference type="InterPro" id="IPR024049">
    <property type="entry name" value="eRF1_1_sf"/>
</dbReference>
<dbReference type="InterPro" id="IPR020918">
    <property type="entry name" value="Peptide_chain-rel_aRF1"/>
</dbReference>
<dbReference type="Gene3D" id="3.30.1330.30">
    <property type="match status" value="1"/>
</dbReference>
<evidence type="ECO:0000256" key="7">
    <source>
        <dbReference type="ARBA" id="ARBA00022917"/>
    </source>
</evidence>
<keyword evidence="7 9" id="KW-0648">Protein biosynthesis</keyword>
<dbReference type="Pfam" id="PF03465">
    <property type="entry name" value="eRF1_3"/>
    <property type="match status" value="1"/>
</dbReference>
<feature type="domain" description="eRF1/Pelota-like N-terminal" evidence="10">
    <location>
        <begin position="5"/>
        <end position="135"/>
    </location>
</feature>
<dbReference type="Gene3D" id="3.30.960.10">
    <property type="entry name" value="eRF1 domain 1"/>
    <property type="match status" value="1"/>
</dbReference>